<dbReference type="InterPro" id="IPR035234">
    <property type="entry name" value="IgGFc-bd_N"/>
</dbReference>
<gene>
    <name evidence="8" type="ORF">OFUS_LOCUS12563</name>
</gene>
<dbReference type="CDD" id="cd00054">
    <property type="entry name" value="EGF_CA"/>
    <property type="match status" value="1"/>
</dbReference>
<keyword evidence="5" id="KW-0325">Glycoprotein</keyword>
<evidence type="ECO:0000256" key="5">
    <source>
        <dbReference type="ARBA" id="ARBA00023180"/>
    </source>
</evidence>
<reference evidence="8" key="1">
    <citation type="submission" date="2022-03" db="EMBL/GenBank/DDBJ databases">
        <authorList>
            <person name="Martin C."/>
        </authorList>
    </citation>
    <scope>NUCLEOTIDE SEQUENCE</scope>
</reference>
<organism evidence="8 9">
    <name type="scientific">Owenia fusiformis</name>
    <name type="common">Polychaete worm</name>
    <dbReference type="NCBI Taxonomy" id="6347"/>
    <lineage>
        <taxon>Eukaryota</taxon>
        <taxon>Metazoa</taxon>
        <taxon>Spiralia</taxon>
        <taxon>Lophotrochozoa</taxon>
        <taxon>Annelida</taxon>
        <taxon>Polychaeta</taxon>
        <taxon>Sedentaria</taxon>
        <taxon>Canalipalpata</taxon>
        <taxon>Sabellida</taxon>
        <taxon>Oweniida</taxon>
        <taxon>Oweniidae</taxon>
        <taxon>Owenia</taxon>
    </lineage>
</organism>
<keyword evidence="2" id="KW-0732">Signal</keyword>
<dbReference type="PROSITE" id="PS50026">
    <property type="entry name" value="EGF_3"/>
    <property type="match status" value="1"/>
</dbReference>
<feature type="disulfide bond" evidence="6">
    <location>
        <begin position="161"/>
        <end position="170"/>
    </location>
</feature>
<comment type="caution">
    <text evidence="8">The sequence shown here is derived from an EMBL/GenBank/DDBJ whole genome shotgun (WGS) entry which is preliminary data.</text>
</comment>
<dbReference type="PANTHER" id="PTHR46534:SF1">
    <property type="entry name" value="IGGFC-BINDING PROTEIN N-TERMINAL DOMAIN-CONTAINING PROTEIN"/>
    <property type="match status" value="1"/>
</dbReference>
<accession>A0A8J1XVF2</accession>
<dbReference type="SUPFAM" id="SSF57196">
    <property type="entry name" value="EGF/Laminin"/>
    <property type="match status" value="1"/>
</dbReference>
<protein>
    <submittedName>
        <fullName evidence="8">Uncharacterized protein</fullName>
    </submittedName>
</protein>
<dbReference type="SMART" id="SM00181">
    <property type="entry name" value="EGF"/>
    <property type="match status" value="1"/>
</dbReference>
<keyword evidence="3" id="KW-0677">Repeat</keyword>
<feature type="compositionally biased region" description="Polar residues" evidence="7">
    <location>
        <begin position="622"/>
        <end position="632"/>
    </location>
</feature>
<evidence type="ECO:0000256" key="3">
    <source>
        <dbReference type="ARBA" id="ARBA00022737"/>
    </source>
</evidence>
<feature type="compositionally biased region" description="Low complexity" evidence="7">
    <location>
        <begin position="586"/>
        <end position="606"/>
    </location>
</feature>
<dbReference type="AlphaFoldDB" id="A0A8J1XVF2"/>
<feature type="region of interest" description="Disordered" evidence="7">
    <location>
        <begin position="585"/>
        <end position="646"/>
    </location>
</feature>
<evidence type="ECO:0000256" key="1">
    <source>
        <dbReference type="ARBA" id="ARBA00022536"/>
    </source>
</evidence>
<dbReference type="Proteomes" id="UP000749559">
    <property type="component" value="Unassembled WGS sequence"/>
</dbReference>
<dbReference type="PROSITE" id="PS00022">
    <property type="entry name" value="EGF_1"/>
    <property type="match status" value="1"/>
</dbReference>
<evidence type="ECO:0000313" key="8">
    <source>
        <dbReference type="EMBL" id="CAH1786729.1"/>
    </source>
</evidence>
<evidence type="ECO:0000313" key="9">
    <source>
        <dbReference type="Proteomes" id="UP000749559"/>
    </source>
</evidence>
<dbReference type="InterPro" id="IPR000742">
    <property type="entry name" value="EGF"/>
</dbReference>
<dbReference type="Pfam" id="PF00008">
    <property type="entry name" value="EGF"/>
    <property type="match status" value="1"/>
</dbReference>
<name>A0A8J1XVF2_OWEFU</name>
<dbReference type="Gene3D" id="2.10.25.10">
    <property type="entry name" value="Laminin"/>
    <property type="match status" value="1"/>
</dbReference>
<evidence type="ECO:0000256" key="7">
    <source>
        <dbReference type="SAM" id="MobiDB-lite"/>
    </source>
</evidence>
<dbReference type="FunFam" id="2.10.25.10:FF:000012">
    <property type="entry name" value="Delta-like protein"/>
    <property type="match status" value="1"/>
</dbReference>
<evidence type="ECO:0000256" key="2">
    <source>
        <dbReference type="ARBA" id="ARBA00022729"/>
    </source>
</evidence>
<dbReference type="PANTHER" id="PTHR46534">
    <property type="entry name" value="IGGFC_BINDING DOMAIN-CONTAINING PROTEIN"/>
    <property type="match status" value="1"/>
</dbReference>
<dbReference type="OrthoDB" id="6142386at2759"/>
<keyword evidence="4 6" id="KW-1015">Disulfide bond</keyword>
<feature type="disulfide bond" evidence="6">
    <location>
        <begin position="142"/>
        <end position="159"/>
    </location>
</feature>
<comment type="caution">
    <text evidence="6">Lacks conserved residue(s) required for the propagation of feature annotation.</text>
</comment>
<dbReference type="EMBL" id="CAIIXF020000006">
    <property type="protein sequence ID" value="CAH1786729.1"/>
    <property type="molecule type" value="Genomic_DNA"/>
</dbReference>
<dbReference type="Pfam" id="PF17517">
    <property type="entry name" value="IgGFc_binding"/>
    <property type="match status" value="1"/>
</dbReference>
<dbReference type="Gene3D" id="2.10.25.140">
    <property type="match status" value="1"/>
</dbReference>
<proteinExistence type="predicted"/>
<keyword evidence="1 6" id="KW-0245">EGF-like domain</keyword>
<keyword evidence="9" id="KW-1185">Reference proteome</keyword>
<sequence length="838" mass="91494">MLSDPSEPPGGETGDYCEDFVDSSTIHPRTTTPTHSPTTTTAGSRCPPDYYGLYCETYCKAADSCEKGHYTCDPISGAKICHEGWTKDSECKVKSTDPVSDPECPSQGCNLGFCWRGGCCCLENILGEYCDTPLDRCASKPCLNGANCTSSPPSSEYTCNCPTNFNGRNCENDKREAPRTNQWYDFIIGFTSNVKGNSNSSTVNVIVSNPNNQTVSFNISSPYLPSQIQRTLGPKGTPAQSVSVALPGGLQMGNNVKENKGIRVYSESPIVVHGMNNKGVASDGFLGIPVRDLGNYYIIPSYQANEASESSNIGIVGTVDGTEVRILRKLPDVGYVSQNISLRLNKLETYQVNEFGSDLTGSIVSSNAQIAVFSGASFTSVPGDQCCGDHLIEQIPPVTQWGRTFAIQYTRRRILESDDEDRLLPNEIYRVIASEDDTRVLINKSPTSNVIARINKGQHTEQVIRLSEGVEERHAIFANKPCLVAQYSTGSRFLDFASPFMMIVPPIEQYINEFIFATGALDTPYNNSLNIVTLNETDRNDVLLNTNPVQAGWVPFGADLFKSAQVQLGNDTSYILQYGIKPAPPTSTSTNSPITNTNHPTINTSTKPTLTIQPSAGPPTNRPSTEPPTNRSTLDKTRENLSSTSSPTIQGVIAAHVYGHKMGQSYGYPVGMAFNIINALNITIAGPPRYIKCECRVRTEPTPELGRILYKSDDILFKDTNNTCSDCNLMLRQCPKLCSRNITNLLSKDGLGAMVLVNNTNQPYNETLGQVMCNNYNEGIPPPGILLATHTVPNRCGEESDAVFIQTKPQHRLCCIPSPVGDSQFLWDRECGNVEITF</sequence>
<evidence type="ECO:0000256" key="4">
    <source>
        <dbReference type="ARBA" id="ARBA00023157"/>
    </source>
</evidence>
<evidence type="ECO:0000256" key="6">
    <source>
        <dbReference type="PROSITE-ProRule" id="PRU00076"/>
    </source>
</evidence>